<feature type="compositionally biased region" description="Basic and acidic residues" evidence="1">
    <location>
        <begin position="46"/>
        <end position="65"/>
    </location>
</feature>
<evidence type="ECO:0000256" key="1">
    <source>
        <dbReference type="SAM" id="MobiDB-lite"/>
    </source>
</evidence>
<name>Q1IPU2_KORVE</name>
<proteinExistence type="predicted"/>
<feature type="chain" id="PRO_5004191826" description="DUF1236 domain-containing protein" evidence="2">
    <location>
        <begin position="21"/>
        <end position="215"/>
    </location>
</feature>
<dbReference type="EnsemblBacteria" id="ABF41108">
    <property type="protein sequence ID" value="ABF41108"/>
    <property type="gene ID" value="Acid345_2107"/>
</dbReference>
<reference evidence="3 4" key="1">
    <citation type="journal article" date="2009" name="Appl. Environ. Microbiol.">
        <title>Three genomes from the phylum Acidobacteria provide insight into the lifestyles of these microorganisms in soils.</title>
        <authorList>
            <person name="Ward N.L."/>
            <person name="Challacombe J.F."/>
            <person name="Janssen P.H."/>
            <person name="Henrissat B."/>
            <person name="Coutinho P.M."/>
            <person name="Wu M."/>
            <person name="Xie G."/>
            <person name="Haft D.H."/>
            <person name="Sait M."/>
            <person name="Badger J."/>
            <person name="Barabote R.D."/>
            <person name="Bradley B."/>
            <person name="Brettin T.S."/>
            <person name="Brinkac L.M."/>
            <person name="Bruce D."/>
            <person name="Creasy T."/>
            <person name="Daugherty S.C."/>
            <person name="Davidsen T.M."/>
            <person name="DeBoy R.T."/>
            <person name="Detter J.C."/>
            <person name="Dodson R.J."/>
            <person name="Durkin A.S."/>
            <person name="Ganapathy A."/>
            <person name="Gwinn-Giglio M."/>
            <person name="Han C.S."/>
            <person name="Khouri H."/>
            <person name="Kiss H."/>
            <person name="Kothari S.P."/>
            <person name="Madupu R."/>
            <person name="Nelson K.E."/>
            <person name="Nelson W.C."/>
            <person name="Paulsen I."/>
            <person name="Penn K."/>
            <person name="Ren Q."/>
            <person name="Rosovitz M.J."/>
            <person name="Selengut J.D."/>
            <person name="Shrivastava S."/>
            <person name="Sullivan S.A."/>
            <person name="Tapia R."/>
            <person name="Thompson L.S."/>
            <person name="Watkins K.L."/>
            <person name="Yang Q."/>
            <person name="Yu C."/>
            <person name="Zafar N."/>
            <person name="Zhou L."/>
            <person name="Kuske C.R."/>
        </authorList>
    </citation>
    <scope>NUCLEOTIDE SEQUENCE [LARGE SCALE GENOMIC DNA]</scope>
    <source>
        <strain evidence="3 4">Ellin345</strain>
    </source>
</reference>
<dbReference type="HOGENOM" id="CLU_1281801_0_0_0"/>
<feature type="compositionally biased region" description="Basic and acidic residues" evidence="1">
    <location>
        <begin position="78"/>
        <end position="98"/>
    </location>
</feature>
<dbReference type="AlphaFoldDB" id="Q1IPU2"/>
<feature type="compositionally biased region" description="Basic and acidic residues" evidence="1">
    <location>
        <begin position="105"/>
        <end position="128"/>
    </location>
</feature>
<dbReference type="RefSeq" id="WP_011522909.1">
    <property type="nucleotide sequence ID" value="NC_008009.1"/>
</dbReference>
<dbReference type="STRING" id="204669.Acid345_2107"/>
<evidence type="ECO:0008006" key="5">
    <source>
        <dbReference type="Google" id="ProtNLM"/>
    </source>
</evidence>
<feature type="region of interest" description="Disordered" evidence="1">
    <location>
        <begin position="14"/>
        <end position="128"/>
    </location>
</feature>
<evidence type="ECO:0000313" key="4">
    <source>
        <dbReference type="Proteomes" id="UP000002432"/>
    </source>
</evidence>
<feature type="signal peptide" evidence="2">
    <location>
        <begin position="1"/>
        <end position="20"/>
    </location>
</feature>
<evidence type="ECO:0000256" key="2">
    <source>
        <dbReference type="SAM" id="SignalP"/>
    </source>
</evidence>
<keyword evidence="4" id="KW-1185">Reference proteome</keyword>
<dbReference type="Proteomes" id="UP000002432">
    <property type="component" value="Chromosome"/>
</dbReference>
<protein>
    <recommendedName>
        <fullName evidence="5">DUF1236 domain-containing protein</fullName>
    </recommendedName>
</protein>
<dbReference type="eggNOG" id="ENOG5032FNH">
    <property type="taxonomic scope" value="Bacteria"/>
</dbReference>
<gene>
    <name evidence="3" type="ordered locus">Acid345_2107</name>
</gene>
<feature type="compositionally biased region" description="Basic and acidic residues" evidence="1">
    <location>
        <begin position="24"/>
        <end position="38"/>
    </location>
</feature>
<organism evidence="3 4">
    <name type="scientific">Koribacter versatilis (strain Ellin345)</name>
    <dbReference type="NCBI Taxonomy" id="204669"/>
    <lineage>
        <taxon>Bacteria</taxon>
        <taxon>Pseudomonadati</taxon>
        <taxon>Acidobacteriota</taxon>
        <taxon>Terriglobia</taxon>
        <taxon>Terriglobales</taxon>
        <taxon>Candidatus Korobacteraceae</taxon>
        <taxon>Candidatus Korobacter</taxon>
    </lineage>
</organism>
<accession>Q1IPU2</accession>
<evidence type="ECO:0000313" key="3">
    <source>
        <dbReference type="EMBL" id="ABF41108.1"/>
    </source>
</evidence>
<keyword evidence="2" id="KW-0732">Signal</keyword>
<sequence length="215" mass="24158">MKFHFVALTLAAALAIPAIAQQPEKQDETPKTTEEKAPAPKAKAATPDKAKVDEKRDKNDARESKLPQSDQEPGVRNPEAKPEAKTDADKKRDADKAKMPQSDQDQAKREGEKREGDKKEVSEHDRSAHYQFKGDAREKLREHYKNVTTTHTRNVTIVRQEVIPVAVQTRIEPVPVEMVGYLGPAPEGFQYGYVDGYVLVYDPSTFFVVDVIDLF</sequence>
<feature type="compositionally biased region" description="Low complexity" evidence="1">
    <location>
        <begin position="14"/>
        <end position="23"/>
    </location>
</feature>
<dbReference type="KEGG" id="aba:Acid345_2107"/>
<dbReference type="EMBL" id="CP000360">
    <property type="protein sequence ID" value="ABF41108.1"/>
    <property type="molecule type" value="Genomic_DNA"/>
</dbReference>